<dbReference type="PROSITE" id="PS50082">
    <property type="entry name" value="WD_REPEATS_2"/>
    <property type="match status" value="1"/>
</dbReference>
<dbReference type="InterPro" id="IPR001680">
    <property type="entry name" value="WD40_rpt"/>
</dbReference>
<dbReference type="PANTHER" id="PTHR14221:SF57">
    <property type="entry name" value="TRANSDUCIN_WD40 REPEAT-LIKE SUPERFAMILY PROTEIN"/>
    <property type="match status" value="1"/>
</dbReference>
<dbReference type="SUPFAM" id="SSF50978">
    <property type="entry name" value="WD40 repeat-like"/>
    <property type="match status" value="1"/>
</dbReference>
<reference evidence="4" key="1">
    <citation type="submission" date="2022-05" db="EMBL/GenBank/DDBJ databases">
        <title>The Musa troglodytarum L. genome provides insights into the mechanism of non-climacteric behaviour and enrichment of carotenoids.</title>
        <authorList>
            <person name="Wang J."/>
        </authorList>
    </citation>
    <scope>NUCLEOTIDE SEQUENCE</scope>
    <source>
        <tissue evidence="4">Leaf</tissue>
    </source>
</reference>
<dbReference type="AlphaFoldDB" id="A0A9E7F5L4"/>
<evidence type="ECO:0000256" key="1">
    <source>
        <dbReference type="ARBA" id="ARBA00022574"/>
    </source>
</evidence>
<keyword evidence="5" id="KW-1185">Reference proteome</keyword>
<dbReference type="Pfam" id="PF00400">
    <property type="entry name" value="WD40"/>
    <property type="match status" value="2"/>
</dbReference>
<dbReference type="InterPro" id="IPR036322">
    <property type="entry name" value="WD40_repeat_dom_sf"/>
</dbReference>
<dbReference type="EMBL" id="CP097504">
    <property type="protein sequence ID" value="URD89081.1"/>
    <property type="molecule type" value="Genomic_DNA"/>
</dbReference>
<evidence type="ECO:0000313" key="4">
    <source>
        <dbReference type="EMBL" id="URD89081.1"/>
    </source>
</evidence>
<protein>
    <submittedName>
        <fullName evidence="4">WD-40 repeat family protein</fullName>
    </submittedName>
</protein>
<dbReference type="InterPro" id="IPR040324">
    <property type="entry name" value="WDR44/Dgr2"/>
</dbReference>
<keyword evidence="2" id="KW-0677">Repeat</keyword>
<dbReference type="Gene3D" id="2.130.10.10">
    <property type="entry name" value="YVTN repeat-like/Quinoprotein amine dehydrogenase"/>
    <property type="match status" value="1"/>
</dbReference>
<accession>A0A9E7F5L4</accession>
<dbReference type="Proteomes" id="UP001055439">
    <property type="component" value="Chromosome 2"/>
</dbReference>
<gene>
    <name evidence="4" type="ORF">MUK42_28430</name>
</gene>
<dbReference type="SMART" id="SM00320">
    <property type="entry name" value="WD40"/>
    <property type="match status" value="3"/>
</dbReference>
<dbReference type="InterPro" id="IPR015943">
    <property type="entry name" value="WD40/YVTN_repeat-like_dom_sf"/>
</dbReference>
<dbReference type="PANTHER" id="PTHR14221">
    <property type="entry name" value="WD REPEAT DOMAIN 44"/>
    <property type="match status" value="1"/>
</dbReference>
<evidence type="ECO:0000256" key="3">
    <source>
        <dbReference type="PROSITE-ProRule" id="PRU00221"/>
    </source>
</evidence>
<sequence>MPIFDEGEDNFFDAYDEISTSIDSSSSDNSLITDQVLELRRIEYELWTKEPMSVDDRRKRFFRGMGFDELVHSPVGCSMDTQDSTIGSSEEKMDAKRIMTTSGVVLNSLSSPDVGEPEDSFCCIKDLDSGRQFMVHEFGRDGFPSMFKEVGSEKLMTLQEFEIFLGLSRSVQKLSRKDVVLFREKTICSHDTKKSNYLNWWRSFTKRRHHVGASNHNVSVKKTRLTRSMRTKVHRYRKNCMDFTALYMGQEIQGHKGLIRAMKFSPSGRYLASGGEDCVVRIWQIIEAEDSCRCVTTDGSSRFVGKVKGTKLVEGKASNVAPVFIPKRIFKIEESPLLELRGHTSDILDLSWSQSNCLLTSSKDKTGFVVGSIKGNCRFYDCSGNPPCRGAKLIRSSEFFFSKGASIAVPWPGMGCNYREAIVNNSNHISSQPQKISEQVFRLKNPDCCSLGTWPFSDGSSRVSATWPEEKLSLQTKPRLLTEDCHQHYHHLHHDHWSLTSMASTWNSVIVTAGDDGAIRNNSRNLRAVPSHMQPISTQFEQAKG</sequence>
<proteinExistence type="predicted"/>
<feature type="repeat" description="WD" evidence="3">
    <location>
        <begin position="252"/>
        <end position="285"/>
    </location>
</feature>
<keyword evidence="1 3" id="KW-0853">WD repeat</keyword>
<dbReference type="PROSITE" id="PS50294">
    <property type="entry name" value="WD_REPEATS_REGION"/>
    <property type="match status" value="1"/>
</dbReference>
<organism evidence="4 5">
    <name type="scientific">Musa troglodytarum</name>
    <name type="common">fe'i banana</name>
    <dbReference type="NCBI Taxonomy" id="320322"/>
    <lineage>
        <taxon>Eukaryota</taxon>
        <taxon>Viridiplantae</taxon>
        <taxon>Streptophyta</taxon>
        <taxon>Embryophyta</taxon>
        <taxon>Tracheophyta</taxon>
        <taxon>Spermatophyta</taxon>
        <taxon>Magnoliopsida</taxon>
        <taxon>Liliopsida</taxon>
        <taxon>Zingiberales</taxon>
        <taxon>Musaceae</taxon>
        <taxon>Musa</taxon>
    </lineage>
</organism>
<evidence type="ECO:0000313" key="5">
    <source>
        <dbReference type="Proteomes" id="UP001055439"/>
    </source>
</evidence>
<evidence type="ECO:0000256" key="2">
    <source>
        <dbReference type="ARBA" id="ARBA00022737"/>
    </source>
</evidence>
<name>A0A9E7F5L4_9LILI</name>